<feature type="region of interest" description="Disordered" evidence="3">
    <location>
        <begin position="42"/>
        <end position="64"/>
    </location>
</feature>
<dbReference type="SUPFAM" id="SSF55729">
    <property type="entry name" value="Acyl-CoA N-acyltransferases (Nat)"/>
    <property type="match status" value="1"/>
</dbReference>
<dbReference type="InterPro" id="IPR000182">
    <property type="entry name" value="GNAT_dom"/>
</dbReference>
<dbReference type="Pfam" id="PF13508">
    <property type="entry name" value="Acetyltransf_7"/>
    <property type="match status" value="1"/>
</dbReference>
<proteinExistence type="predicted"/>
<dbReference type="Gene3D" id="3.40.630.30">
    <property type="match status" value="1"/>
</dbReference>
<accession>A0A852YDR4</accession>
<dbReference type="InterPro" id="IPR050832">
    <property type="entry name" value="Bact_Acetyltransf"/>
</dbReference>
<name>A0A852YDR4_9MICO</name>
<feature type="compositionally biased region" description="Gly residues" evidence="3">
    <location>
        <begin position="44"/>
        <end position="54"/>
    </location>
</feature>
<keyword evidence="6" id="KW-1185">Reference proteome</keyword>
<dbReference type="PROSITE" id="PS51186">
    <property type="entry name" value="GNAT"/>
    <property type="match status" value="1"/>
</dbReference>
<reference evidence="5 6" key="1">
    <citation type="submission" date="2020-07" db="EMBL/GenBank/DDBJ databases">
        <title>Sequencing the genomes of 1000 actinobacteria strains.</title>
        <authorList>
            <person name="Klenk H.-P."/>
        </authorList>
    </citation>
    <scope>NUCLEOTIDE SEQUENCE [LARGE SCALE GENOMIC DNA]</scope>
    <source>
        <strain evidence="5 6">DSM 23141</strain>
    </source>
</reference>
<evidence type="ECO:0000256" key="3">
    <source>
        <dbReference type="SAM" id="MobiDB-lite"/>
    </source>
</evidence>
<dbReference type="RefSeq" id="WP_179567410.1">
    <property type="nucleotide sequence ID" value="NZ_JACBZY010000001.1"/>
</dbReference>
<dbReference type="Proteomes" id="UP000553888">
    <property type="component" value="Unassembled WGS sequence"/>
</dbReference>
<dbReference type="GO" id="GO:0016747">
    <property type="term" value="F:acyltransferase activity, transferring groups other than amino-acyl groups"/>
    <property type="evidence" value="ECO:0007669"/>
    <property type="project" value="InterPro"/>
</dbReference>
<dbReference type="PANTHER" id="PTHR43877">
    <property type="entry name" value="AMINOALKYLPHOSPHONATE N-ACETYLTRANSFERASE-RELATED-RELATED"/>
    <property type="match status" value="1"/>
</dbReference>
<keyword evidence="1 5" id="KW-0808">Transferase</keyword>
<organism evidence="5 6">
    <name type="scientific">Schumannella luteola</name>
    <dbReference type="NCBI Taxonomy" id="472059"/>
    <lineage>
        <taxon>Bacteria</taxon>
        <taxon>Bacillati</taxon>
        <taxon>Actinomycetota</taxon>
        <taxon>Actinomycetes</taxon>
        <taxon>Micrococcales</taxon>
        <taxon>Microbacteriaceae</taxon>
        <taxon>Schumannella</taxon>
    </lineage>
</organism>
<protein>
    <submittedName>
        <fullName evidence="5">GNAT superfamily N-acetyltransferase</fullName>
    </submittedName>
</protein>
<evidence type="ECO:0000256" key="1">
    <source>
        <dbReference type="ARBA" id="ARBA00022679"/>
    </source>
</evidence>
<evidence type="ECO:0000256" key="2">
    <source>
        <dbReference type="ARBA" id="ARBA00023315"/>
    </source>
</evidence>
<evidence type="ECO:0000313" key="6">
    <source>
        <dbReference type="Proteomes" id="UP000553888"/>
    </source>
</evidence>
<dbReference type="EMBL" id="JACBZY010000001">
    <property type="protein sequence ID" value="NYG99301.1"/>
    <property type="molecule type" value="Genomic_DNA"/>
</dbReference>
<keyword evidence="2" id="KW-0012">Acyltransferase</keyword>
<comment type="caution">
    <text evidence="5">The sequence shown here is derived from an EMBL/GenBank/DDBJ whole genome shotgun (WGS) entry which is preliminary data.</text>
</comment>
<evidence type="ECO:0000313" key="5">
    <source>
        <dbReference type="EMBL" id="NYG99301.1"/>
    </source>
</evidence>
<evidence type="ECO:0000259" key="4">
    <source>
        <dbReference type="PROSITE" id="PS51186"/>
    </source>
</evidence>
<feature type="compositionally biased region" description="Low complexity" evidence="3">
    <location>
        <begin position="55"/>
        <end position="64"/>
    </location>
</feature>
<gene>
    <name evidence="5" type="ORF">BJ979_001927</name>
</gene>
<dbReference type="InterPro" id="IPR016181">
    <property type="entry name" value="Acyl_CoA_acyltransferase"/>
</dbReference>
<sequence length="175" mass="18157">MSPSSVVELTAFLREADLTLSALDDPTVRLWVVRGGVDDVVGSAGTGTGTGTGSGSDSDSGSGSAIVGSTGYELSADRRHALVRSVAVHPAARRGGLGRQLALAALDAAAVEGATDAWLFSRRSGPFWQSLGFQPAERGALAAALPDAHQVRLFRESGQLAREVAWHRPLPTPRT</sequence>
<feature type="domain" description="N-acetyltransferase" evidence="4">
    <location>
        <begin position="1"/>
        <end position="152"/>
    </location>
</feature>
<dbReference type="AlphaFoldDB" id="A0A852YDR4"/>